<dbReference type="EMBL" id="QXFU01002377">
    <property type="protein sequence ID" value="KAE8986520.1"/>
    <property type="molecule type" value="Genomic_DNA"/>
</dbReference>
<dbReference type="Proteomes" id="UP000435112">
    <property type="component" value="Unassembled WGS sequence"/>
</dbReference>
<dbReference type="EMBL" id="QXFT01002870">
    <property type="protein sequence ID" value="KAE9292089.1"/>
    <property type="molecule type" value="Genomic_DNA"/>
</dbReference>
<comment type="caution">
    <text evidence="2">The sequence shown here is derived from an EMBL/GenBank/DDBJ whole genome shotgun (WGS) entry which is preliminary data.</text>
</comment>
<name>A0A6A3IWH9_9STRA</name>
<protein>
    <submittedName>
        <fullName evidence="2">Uncharacterized protein</fullName>
    </submittedName>
</protein>
<accession>A0A6A3IWH9</accession>
<reference evidence="2 5" key="1">
    <citation type="submission" date="2018-09" db="EMBL/GenBank/DDBJ databases">
        <title>Genomic investigation of the strawberry pathogen Phytophthora fragariae indicates pathogenicity is determined by transcriptional variation in three key races.</title>
        <authorList>
            <person name="Adams T.M."/>
            <person name="Armitage A.D."/>
            <person name="Sobczyk M.K."/>
            <person name="Bates H.J."/>
            <person name="Dunwell J.M."/>
            <person name="Nellist C.F."/>
            <person name="Harrison R.J."/>
        </authorList>
    </citation>
    <scope>NUCLEOTIDE SEQUENCE [LARGE SCALE GENOMIC DNA]</scope>
    <source>
        <strain evidence="2 5">SCRP324</strain>
        <strain evidence="3 4">SCRP333</strain>
    </source>
</reference>
<keyword evidence="1" id="KW-0472">Membrane</keyword>
<dbReference type="Proteomes" id="UP000434957">
    <property type="component" value="Unassembled WGS sequence"/>
</dbReference>
<evidence type="ECO:0000313" key="3">
    <source>
        <dbReference type="EMBL" id="KAE9292089.1"/>
    </source>
</evidence>
<keyword evidence="1" id="KW-1133">Transmembrane helix</keyword>
<evidence type="ECO:0000313" key="4">
    <source>
        <dbReference type="Proteomes" id="UP000434957"/>
    </source>
</evidence>
<gene>
    <name evidence="2" type="ORF">PR002_g22330</name>
    <name evidence="3" type="ORF">PR003_g24853</name>
</gene>
<keyword evidence="4" id="KW-1185">Reference proteome</keyword>
<dbReference type="AlphaFoldDB" id="A0A6A3IWH9"/>
<proteinExistence type="predicted"/>
<sequence length="67" mass="7080">MAPEPLLVMLVEAVAEAIVDGLELEASVLVMVVAVVMAVAVAMTPTLTTQLNVTVVTRTPSKMNWTI</sequence>
<evidence type="ECO:0000313" key="2">
    <source>
        <dbReference type="EMBL" id="KAE8986520.1"/>
    </source>
</evidence>
<evidence type="ECO:0000256" key="1">
    <source>
        <dbReference type="SAM" id="Phobius"/>
    </source>
</evidence>
<evidence type="ECO:0000313" key="5">
    <source>
        <dbReference type="Proteomes" id="UP000435112"/>
    </source>
</evidence>
<feature type="transmembrane region" description="Helical" evidence="1">
    <location>
        <begin position="28"/>
        <end position="48"/>
    </location>
</feature>
<organism evidence="2 5">
    <name type="scientific">Phytophthora rubi</name>
    <dbReference type="NCBI Taxonomy" id="129364"/>
    <lineage>
        <taxon>Eukaryota</taxon>
        <taxon>Sar</taxon>
        <taxon>Stramenopiles</taxon>
        <taxon>Oomycota</taxon>
        <taxon>Peronosporomycetes</taxon>
        <taxon>Peronosporales</taxon>
        <taxon>Peronosporaceae</taxon>
        <taxon>Phytophthora</taxon>
    </lineage>
</organism>
<keyword evidence="1" id="KW-0812">Transmembrane</keyword>